<dbReference type="PIRSF" id="PIRSF036389">
    <property type="entry name" value="IOR_B"/>
    <property type="match status" value="1"/>
</dbReference>
<evidence type="ECO:0000259" key="1">
    <source>
        <dbReference type="SMART" id="SM01008"/>
    </source>
</evidence>
<evidence type="ECO:0000313" key="2">
    <source>
        <dbReference type="EMBL" id="TMI80212.1"/>
    </source>
</evidence>
<dbReference type="Gene3D" id="3.90.1170.50">
    <property type="entry name" value="Aldehyde oxidase/xanthine dehydrogenase, a/b hammerhead"/>
    <property type="match status" value="1"/>
</dbReference>
<accession>A0A537JA39</accession>
<dbReference type="InterPro" id="IPR052516">
    <property type="entry name" value="N-heterocyclic_Hydroxylase"/>
</dbReference>
<dbReference type="SMART" id="SM01008">
    <property type="entry name" value="Ald_Xan_dh_C"/>
    <property type="match status" value="1"/>
</dbReference>
<proteinExistence type="predicted"/>
<dbReference type="InterPro" id="IPR037165">
    <property type="entry name" value="AldOxase/xan_DH_Mopterin-bd_sf"/>
</dbReference>
<dbReference type="Proteomes" id="UP000320048">
    <property type="component" value="Unassembled WGS sequence"/>
</dbReference>
<dbReference type="InterPro" id="IPR006311">
    <property type="entry name" value="TAT_signal"/>
</dbReference>
<organism evidence="2 3">
    <name type="scientific">Candidatus Segetimicrobium genomatis</name>
    <dbReference type="NCBI Taxonomy" id="2569760"/>
    <lineage>
        <taxon>Bacteria</taxon>
        <taxon>Bacillati</taxon>
        <taxon>Candidatus Sysuimicrobiota</taxon>
        <taxon>Candidatus Sysuimicrobiia</taxon>
        <taxon>Candidatus Sysuimicrobiales</taxon>
        <taxon>Candidatus Segetimicrobiaceae</taxon>
        <taxon>Candidatus Segetimicrobium</taxon>
    </lineage>
</organism>
<dbReference type="PANTHER" id="PTHR47495">
    <property type="entry name" value="ALDEHYDE DEHYDROGENASE"/>
    <property type="match status" value="1"/>
</dbReference>
<dbReference type="InterPro" id="IPR046867">
    <property type="entry name" value="AldOxase/xan_DH_MoCoBD2"/>
</dbReference>
<dbReference type="InterPro" id="IPR012368">
    <property type="entry name" value="OxRdtase_Mopterin-bd_su_IorB"/>
</dbReference>
<dbReference type="PROSITE" id="PS51318">
    <property type="entry name" value="TAT"/>
    <property type="match status" value="1"/>
</dbReference>
<evidence type="ECO:0000313" key="3">
    <source>
        <dbReference type="Proteomes" id="UP000320048"/>
    </source>
</evidence>
<dbReference type="AlphaFoldDB" id="A0A537JA39"/>
<dbReference type="Gene3D" id="3.30.365.10">
    <property type="entry name" value="Aldehyde oxidase/xanthine dehydrogenase, molybdopterin binding domain"/>
    <property type="match status" value="3"/>
</dbReference>
<comment type="caution">
    <text evidence="2">The sequence shown here is derived from an EMBL/GenBank/DDBJ whole genome shotgun (WGS) entry which is preliminary data.</text>
</comment>
<dbReference type="Pfam" id="PF02738">
    <property type="entry name" value="MoCoBD_1"/>
    <property type="match status" value="1"/>
</dbReference>
<dbReference type="Pfam" id="PF20256">
    <property type="entry name" value="MoCoBD_2"/>
    <property type="match status" value="2"/>
</dbReference>
<dbReference type="SUPFAM" id="SSF56003">
    <property type="entry name" value="Molybdenum cofactor-binding domain"/>
    <property type="match status" value="2"/>
</dbReference>
<dbReference type="InterPro" id="IPR000674">
    <property type="entry name" value="Ald_Oxase/Xan_DH_a/b"/>
</dbReference>
<name>A0A537JA39_9BACT</name>
<dbReference type="EMBL" id="VBAO01000234">
    <property type="protein sequence ID" value="TMI80212.1"/>
    <property type="molecule type" value="Genomic_DNA"/>
</dbReference>
<dbReference type="InterPro" id="IPR008274">
    <property type="entry name" value="AldOxase/xan_DH_MoCoBD1"/>
</dbReference>
<dbReference type="GO" id="GO:0016491">
    <property type="term" value="F:oxidoreductase activity"/>
    <property type="evidence" value="ECO:0007669"/>
    <property type="project" value="InterPro"/>
</dbReference>
<sequence length="717" mass="75881">MGRVSRREFLIAGAAAGGGLLLGFRTGERAPALAAAATPPAFAPNAFIRIGTDGRVTMIIGQVEMGQGMYTSMPMLLAEELEVGLDQVVVEHAPPDDKLYGNPLFGFQATGGSTSVKGLYGPLRRAGATARTMLIAAAAKRWVVDPASCRAERGAVIHTASGRRSTYGALAAAAAEMPVPEHVALKRPEDFKLIGTPAKRLDTPAKVNGTAQFGIDVRLPGMKIATVAASPVLGGKVAGLDEGKAKAIKGVRQIVRLDDAVAVVADHMWAAKQGLAALAVRWDDGPNAHLSTGDVVKGLEAAAQTPGVVARKDGDAAAAMAGAAKKIEAVYEAPFLAHATMEPPNCTVHVQKGSCEVWTGSQVLSRVRATAAEVTGLPLEKVVVHNHLLGGGFGRRLEVDYVTQAVRIATHVEGPVKVVWTREEDVQHDVYRPYYYDRIAAGVDARGRPIAWTHRLVGISILARWLPPAFTNGIDIDAVDGAVQLVYAIPAIRVEYVRHEEPVLKTGFWRGVGVTHNIFVVESFIDELAAAAKQDPVAYRRALLSKSPRARAVLELAVKAAGWGQPLPAGRGRGVALLYSGWDTYVAQVADVEVSPSGDVRVHRIVCAVDCGTVVNPDIVKAQIEGGVIFGISGALYGEVTLKNGRVEQSNFNNYRVLRMNEAPAIEVHLVRNNEAPGGIGEPGTAVTAPALANAVFAATGKRIRKLPLKPDQLRSS</sequence>
<reference evidence="2 3" key="1">
    <citation type="journal article" date="2019" name="Nat. Microbiol.">
        <title>Mediterranean grassland soil C-N compound turnover is dependent on rainfall and depth, and is mediated by genomically divergent microorganisms.</title>
        <authorList>
            <person name="Diamond S."/>
            <person name="Andeer P.F."/>
            <person name="Li Z."/>
            <person name="Crits-Christoph A."/>
            <person name="Burstein D."/>
            <person name="Anantharaman K."/>
            <person name="Lane K.R."/>
            <person name="Thomas B.C."/>
            <person name="Pan C."/>
            <person name="Northen T.R."/>
            <person name="Banfield J.F."/>
        </authorList>
    </citation>
    <scope>NUCLEOTIDE SEQUENCE [LARGE SCALE GENOMIC DNA]</scope>
    <source>
        <strain evidence="2">NP_7</strain>
    </source>
</reference>
<protein>
    <submittedName>
        <fullName evidence="2">Xanthine dehydrogenase family protein molybdopterin-binding subunit</fullName>
    </submittedName>
</protein>
<feature type="domain" description="Aldehyde oxidase/xanthine dehydrogenase a/b hammerhead" evidence="1">
    <location>
        <begin position="208"/>
        <end position="286"/>
    </location>
</feature>
<gene>
    <name evidence="2" type="ORF">E6H04_09050</name>
</gene>
<dbReference type="PANTHER" id="PTHR47495:SF2">
    <property type="entry name" value="ALDEHYDE DEHYDROGENASE"/>
    <property type="match status" value="1"/>
</dbReference>